<keyword evidence="2" id="KW-0479">Metal-binding</keyword>
<dbReference type="InterPro" id="IPR036864">
    <property type="entry name" value="Zn2-C6_fun-type_DNA-bd_sf"/>
</dbReference>
<evidence type="ECO:0000313" key="7">
    <source>
        <dbReference type="EMBL" id="KAH7309832.1"/>
    </source>
</evidence>
<evidence type="ECO:0000256" key="3">
    <source>
        <dbReference type="ARBA" id="ARBA00023015"/>
    </source>
</evidence>
<evidence type="ECO:0000256" key="4">
    <source>
        <dbReference type="ARBA" id="ARBA00023163"/>
    </source>
</evidence>
<evidence type="ECO:0000256" key="1">
    <source>
        <dbReference type="ARBA" id="ARBA00004123"/>
    </source>
</evidence>
<dbReference type="Gene3D" id="4.10.240.10">
    <property type="entry name" value="Zn(2)-C6 fungal-type DNA-binding domain"/>
    <property type="match status" value="1"/>
</dbReference>
<dbReference type="Pfam" id="PF00172">
    <property type="entry name" value="Zn_clus"/>
    <property type="match status" value="1"/>
</dbReference>
<gene>
    <name evidence="7" type="ORF">B0I35DRAFT_440699</name>
</gene>
<keyword evidence="4" id="KW-0804">Transcription</keyword>
<dbReference type="Proteomes" id="UP000813444">
    <property type="component" value="Unassembled WGS sequence"/>
</dbReference>
<dbReference type="PROSITE" id="PS00463">
    <property type="entry name" value="ZN2_CY6_FUNGAL_1"/>
    <property type="match status" value="1"/>
</dbReference>
<dbReference type="SMART" id="SM00066">
    <property type="entry name" value="GAL4"/>
    <property type="match status" value="1"/>
</dbReference>
<organism evidence="7 8">
    <name type="scientific">Stachybotrys elegans</name>
    <dbReference type="NCBI Taxonomy" id="80388"/>
    <lineage>
        <taxon>Eukaryota</taxon>
        <taxon>Fungi</taxon>
        <taxon>Dikarya</taxon>
        <taxon>Ascomycota</taxon>
        <taxon>Pezizomycotina</taxon>
        <taxon>Sordariomycetes</taxon>
        <taxon>Hypocreomycetidae</taxon>
        <taxon>Hypocreales</taxon>
        <taxon>Stachybotryaceae</taxon>
        <taxon>Stachybotrys</taxon>
    </lineage>
</organism>
<keyword evidence="5" id="KW-0539">Nucleus</keyword>
<comment type="subcellular location">
    <subcellularLocation>
        <location evidence="1">Nucleus</location>
    </subcellularLocation>
</comment>
<dbReference type="PROSITE" id="PS50048">
    <property type="entry name" value="ZN2_CY6_FUNGAL_2"/>
    <property type="match status" value="1"/>
</dbReference>
<evidence type="ECO:0000256" key="2">
    <source>
        <dbReference type="ARBA" id="ARBA00022723"/>
    </source>
</evidence>
<proteinExistence type="predicted"/>
<protein>
    <recommendedName>
        <fullName evidence="6">Zn(2)-C6 fungal-type domain-containing protein</fullName>
    </recommendedName>
</protein>
<name>A0A8K0SJP6_9HYPO</name>
<dbReference type="EMBL" id="JAGPNK010000013">
    <property type="protein sequence ID" value="KAH7309832.1"/>
    <property type="molecule type" value="Genomic_DNA"/>
</dbReference>
<feature type="domain" description="Zn(2)-C6 fungal-type" evidence="6">
    <location>
        <begin position="12"/>
        <end position="42"/>
    </location>
</feature>
<reference evidence="7" key="1">
    <citation type="journal article" date="2021" name="Nat. Commun.">
        <title>Genetic determinants of endophytism in the Arabidopsis root mycobiome.</title>
        <authorList>
            <person name="Mesny F."/>
            <person name="Miyauchi S."/>
            <person name="Thiergart T."/>
            <person name="Pickel B."/>
            <person name="Atanasova L."/>
            <person name="Karlsson M."/>
            <person name="Huettel B."/>
            <person name="Barry K.W."/>
            <person name="Haridas S."/>
            <person name="Chen C."/>
            <person name="Bauer D."/>
            <person name="Andreopoulos W."/>
            <person name="Pangilinan J."/>
            <person name="LaButti K."/>
            <person name="Riley R."/>
            <person name="Lipzen A."/>
            <person name="Clum A."/>
            <person name="Drula E."/>
            <person name="Henrissat B."/>
            <person name="Kohler A."/>
            <person name="Grigoriev I.V."/>
            <person name="Martin F.M."/>
            <person name="Hacquard S."/>
        </authorList>
    </citation>
    <scope>NUCLEOTIDE SEQUENCE</scope>
    <source>
        <strain evidence="7">MPI-CAGE-CH-0235</strain>
    </source>
</reference>
<dbReference type="GO" id="GO:0008270">
    <property type="term" value="F:zinc ion binding"/>
    <property type="evidence" value="ECO:0007669"/>
    <property type="project" value="InterPro"/>
</dbReference>
<accession>A0A8K0SJP6</accession>
<dbReference type="GO" id="GO:0000981">
    <property type="term" value="F:DNA-binding transcription factor activity, RNA polymerase II-specific"/>
    <property type="evidence" value="ECO:0007669"/>
    <property type="project" value="InterPro"/>
</dbReference>
<dbReference type="SUPFAM" id="SSF57701">
    <property type="entry name" value="Zn2/Cys6 DNA-binding domain"/>
    <property type="match status" value="1"/>
</dbReference>
<evidence type="ECO:0000313" key="8">
    <source>
        <dbReference type="Proteomes" id="UP000813444"/>
    </source>
</evidence>
<sequence length="446" mass="49546">MSDNDVKRAGRVCNTCAARKKACDKTLPSCGFCVSRNLTCRYDEPDPTEGRVRSYNPGRYFVPIEYPEADPPTLVAPGNSIGQRVSRLLQRLNTSPEEVKRRYAETARQWPPILHPEAASSSTIDGTSGSVLILSLALLVKFPELPSKEQAIAGAETKISFYNSVKSIFGEAQAIDGISVPLLQAGLLVATHEYISARPSAAFVTIGTCKAMLHILDVPRTRSAAHANHTGQGDAEWLKLKWTMTMLERMIICEMMPLYTQPSTEDPSTLVAQGYNGGISSLQAQAVIFMDQVLLAARWIPVNPALALSRLGELDTAIRDFLTLVVEEDIGESRTLELPAPMPLTLRALFLLHDLIISQIAIHLPLDEQTRTRSWSALDMICRMAMDLATYGTKEHAIPVCCYYNLEAAVEWLKYRTSTCDDGQYGPRIQTLSDMIMYYRNRWMVL</sequence>
<dbReference type="PANTHER" id="PTHR47338:SF20">
    <property type="entry name" value="ZN(II)2CYS6 TRANSCRIPTION FACTOR (EUROFUNG)"/>
    <property type="match status" value="1"/>
</dbReference>
<dbReference type="CDD" id="cd00067">
    <property type="entry name" value="GAL4"/>
    <property type="match status" value="1"/>
</dbReference>
<dbReference type="AlphaFoldDB" id="A0A8K0SJP6"/>
<evidence type="ECO:0000256" key="5">
    <source>
        <dbReference type="ARBA" id="ARBA00023242"/>
    </source>
</evidence>
<dbReference type="InterPro" id="IPR050815">
    <property type="entry name" value="TF_fung"/>
</dbReference>
<dbReference type="OrthoDB" id="270167at2759"/>
<evidence type="ECO:0000259" key="6">
    <source>
        <dbReference type="PROSITE" id="PS50048"/>
    </source>
</evidence>
<keyword evidence="3" id="KW-0805">Transcription regulation</keyword>
<comment type="caution">
    <text evidence="7">The sequence shown here is derived from an EMBL/GenBank/DDBJ whole genome shotgun (WGS) entry which is preliminary data.</text>
</comment>
<keyword evidence="8" id="KW-1185">Reference proteome</keyword>
<dbReference type="InterPro" id="IPR001138">
    <property type="entry name" value="Zn2Cys6_DnaBD"/>
</dbReference>
<dbReference type="GO" id="GO:0005634">
    <property type="term" value="C:nucleus"/>
    <property type="evidence" value="ECO:0007669"/>
    <property type="project" value="UniProtKB-SubCell"/>
</dbReference>
<dbReference type="PANTHER" id="PTHR47338">
    <property type="entry name" value="ZN(II)2CYS6 TRANSCRIPTION FACTOR (EUROFUNG)-RELATED"/>
    <property type="match status" value="1"/>
</dbReference>